<gene>
    <name evidence="3" type="ORF">IP91_00305</name>
</gene>
<reference evidence="3 4" key="1">
    <citation type="journal article" date="2015" name="Stand. Genomic Sci.">
        <title>Genomic Encyclopedia of Bacterial and Archaeal Type Strains, Phase III: the genomes of soil and plant-associated and newly described type strains.</title>
        <authorList>
            <person name="Whitman W.B."/>
            <person name="Woyke T."/>
            <person name="Klenk H.P."/>
            <person name="Zhou Y."/>
            <person name="Lilburn T.G."/>
            <person name="Beck B.J."/>
            <person name="De Vos P."/>
            <person name="Vandamme P."/>
            <person name="Eisen J.A."/>
            <person name="Garrity G."/>
            <person name="Hugenholtz P."/>
            <person name="Kyrpides N.C."/>
        </authorList>
    </citation>
    <scope>NUCLEOTIDE SEQUENCE [LARGE SCALE GENOMIC DNA]</scope>
    <source>
        <strain evidence="3 4">CGMCC 1.10822</strain>
    </source>
</reference>
<dbReference type="AlphaFoldDB" id="A0A562RJJ4"/>
<name>A0A562RJJ4_9BURK</name>
<accession>A0A562RJJ4</accession>
<dbReference type="EMBL" id="VLLB01000001">
    <property type="protein sequence ID" value="TWI69239.1"/>
    <property type="molecule type" value="Genomic_DNA"/>
</dbReference>
<dbReference type="NCBIfam" id="TIGR02595">
    <property type="entry name" value="PEP_CTERM"/>
    <property type="match status" value="1"/>
</dbReference>
<evidence type="ECO:0000256" key="1">
    <source>
        <dbReference type="SAM" id="SignalP"/>
    </source>
</evidence>
<organism evidence="3 4">
    <name type="scientific">Pseudoduganella lurida</name>
    <dbReference type="NCBI Taxonomy" id="1036180"/>
    <lineage>
        <taxon>Bacteria</taxon>
        <taxon>Pseudomonadati</taxon>
        <taxon>Pseudomonadota</taxon>
        <taxon>Betaproteobacteria</taxon>
        <taxon>Burkholderiales</taxon>
        <taxon>Oxalobacteraceae</taxon>
        <taxon>Telluria group</taxon>
        <taxon>Pseudoduganella</taxon>
    </lineage>
</organism>
<comment type="caution">
    <text evidence="3">The sequence shown here is derived from an EMBL/GenBank/DDBJ whole genome shotgun (WGS) entry which is preliminary data.</text>
</comment>
<feature type="signal peptide" evidence="1">
    <location>
        <begin position="1"/>
        <end position="18"/>
    </location>
</feature>
<dbReference type="Proteomes" id="UP000318431">
    <property type="component" value="Unassembled WGS sequence"/>
</dbReference>
<dbReference type="NCBIfam" id="NF038119">
    <property type="entry name" value="PEP_CTERM_MHFG"/>
    <property type="match status" value="1"/>
</dbReference>
<dbReference type="Pfam" id="PF07589">
    <property type="entry name" value="PEP-CTERM"/>
    <property type="match status" value="1"/>
</dbReference>
<evidence type="ECO:0000313" key="4">
    <source>
        <dbReference type="Proteomes" id="UP000318431"/>
    </source>
</evidence>
<keyword evidence="4" id="KW-1185">Reference proteome</keyword>
<evidence type="ECO:0000313" key="3">
    <source>
        <dbReference type="EMBL" id="TWI69239.1"/>
    </source>
</evidence>
<feature type="chain" id="PRO_5021784136" evidence="1">
    <location>
        <begin position="19"/>
        <end position="257"/>
    </location>
</feature>
<sequence>MSLLLATAALTAASIVPACSWNEPGRHPYRGTPAEAVSRYIDIPPATRQRLVEKIVRGAADDRVVITRDDILGRQTYAPQITAMHFGRQTVCEQVTRERWAVTARQPAAVYCADGECLIVPKICGNVSRVHAIAAGGGTGGRAATGGSMTGRTMPAHAPEVDVDAADAMAQLATMPAARTATGSMESTGYAPFGAFGGSGGSDDTPQPPRTAYGPAMPVLAPYGPVVGGTVSPVPEPAIWLLLLVGMGALGLYTRLR</sequence>
<proteinExistence type="predicted"/>
<feature type="domain" description="Ice-binding protein C-terminal" evidence="2">
    <location>
        <begin position="233"/>
        <end position="257"/>
    </location>
</feature>
<evidence type="ECO:0000259" key="2">
    <source>
        <dbReference type="Pfam" id="PF07589"/>
    </source>
</evidence>
<keyword evidence="1" id="KW-0732">Signal</keyword>
<protein>
    <submittedName>
        <fullName evidence="3">Putative secreted protein with PEP-CTERM sorting signal</fullName>
    </submittedName>
</protein>
<dbReference type="InterPro" id="IPR013424">
    <property type="entry name" value="Ice-binding_C"/>
</dbReference>